<feature type="chain" id="PRO_5021473635" description="Sulfatase N-terminal domain-containing protein" evidence="8">
    <location>
        <begin position="37"/>
        <end position="595"/>
    </location>
</feature>
<dbReference type="Gene3D" id="3.30.1120.10">
    <property type="match status" value="1"/>
</dbReference>
<dbReference type="InterPro" id="IPR017850">
    <property type="entry name" value="Alkaline_phosphatase_core_sf"/>
</dbReference>
<keyword evidence="6" id="KW-0325">Glycoprotein</keyword>
<keyword evidence="3" id="KW-0479">Metal-binding</keyword>
<keyword evidence="4" id="KW-0378">Hydrolase</keyword>
<dbReference type="STRING" id="62324.A0A4Y0BV48"/>
<keyword evidence="7" id="KW-0472">Membrane</keyword>
<evidence type="ECO:0000256" key="7">
    <source>
        <dbReference type="SAM" id="Phobius"/>
    </source>
</evidence>
<dbReference type="PANTHER" id="PTHR10342">
    <property type="entry name" value="ARYLSULFATASE"/>
    <property type="match status" value="1"/>
</dbReference>
<evidence type="ECO:0000256" key="8">
    <source>
        <dbReference type="SAM" id="SignalP"/>
    </source>
</evidence>
<dbReference type="PANTHER" id="PTHR10342:SF264">
    <property type="entry name" value="MIP05773P-RELATED"/>
    <property type="match status" value="1"/>
</dbReference>
<feature type="domain" description="Sulfatase N-terminal" evidence="9">
    <location>
        <begin position="44"/>
        <end position="367"/>
    </location>
</feature>
<evidence type="ECO:0000256" key="3">
    <source>
        <dbReference type="ARBA" id="ARBA00022723"/>
    </source>
</evidence>
<dbReference type="InterPro" id="IPR024607">
    <property type="entry name" value="Sulfatase_CS"/>
</dbReference>
<dbReference type="AlphaFoldDB" id="A0A4Y0BV48"/>
<proteinExistence type="inferred from homology"/>
<dbReference type="SUPFAM" id="SSF53649">
    <property type="entry name" value="Alkaline phosphatase-like"/>
    <property type="match status" value="1"/>
</dbReference>
<evidence type="ECO:0000313" key="10">
    <source>
        <dbReference type="EnsemblMetazoa" id="AFUN021741-PA"/>
    </source>
</evidence>
<dbReference type="VEuPathDB" id="VectorBase:AFUN2_006837"/>
<dbReference type="CDD" id="cd16029">
    <property type="entry name" value="4-S"/>
    <property type="match status" value="1"/>
</dbReference>
<keyword evidence="7" id="KW-1133">Transmembrane helix</keyword>
<keyword evidence="7" id="KW-0812">Transmembrane</keyword>
<reference evidence="10" key="1">
    <citation type="submission" date="2020-05" db="UniProtKB">
        <authorList>
            <consortium name="EnsemblMetazoa"/>
        </authorList>
    </citation>
    <scope>IDENTIFICATION</scope>
    <source>
        <strain evidence="10">FUMOZ</strain>
    </source>
</reference>
<dbReference type="Gene3D" id="3.40.720.10">
    <property type="entry name" value="Alkaline Phosphatase, subunit A"/>
    <property type="match status" value="1"/>
</dbReference>
<evidence type="ECO:0000259" key="9">
    <source>
        <dbReference type="Pfam" id="PF00884"/>
    </source>
</evidence>
<evidence type="ECO:0000256" key="2">
    <source>
        <dbReference type="ARBA" id="ARBA00008779"/>
    </source>
</evidence>
<dbReference type="EnsemblMetazoa" id="AFUN021741-RA">
    <property type="protein sequence ID" value="AFUN021741-PA"/>
    <property type="gene ID" value="AFUN021741"/>
</dbReference>
<comment type="cofactor">
    <cofactor evidence="1">
        <name>Ca(2+)</name>
        <dbReference type="ChEBI" id="CHEBI:29108"/>
    </cofactor>
</comment>
<organism evidence="10">
    <name type="scientific">Anopheles funestus</name>
    <name type="common">African malaria mosquito</name>
    <dbReference type="NCBI Taxonomy" id="62324"/>
    <lineage>
        <taxon>Eukaryota</taxon>
        <taxon>Metazoa</taxon>
        <taxon>Ecdysozoa</taxon>
        <taxon>Arthropoda</taxon>
        <taxon>Hexapoda</taxon>
        <taxon>Insecta</taxon>
        <taxon>Pterygota</taxon>
        <taxon>Neoptera</taxon>
        <taxon>Endopterygota</taxon>
        <taxon>Diptera</taxon>
        <taxon>Nematocera</taxon>
        <taxon>Culicoidea</taxon>
        <taxon>Culicidae</taxon>
        <taxon>Anophelinae</taxon>
        <taxon>Anopheles</taxon>
    </lineage>
</organism>
<comment type="similarity">
    <text evidence="2">Belongs to the sulfatase family.</text>
</comment>
<accession>A0A4Y0BV48</accession>
<feature type="transmembrane region" description="Helical" evidence="7">
    <location>
        <begin position="565"/>
        <end position="585"/>
    </location>
</feature>
<dbReference type="GO" id="GO:0046872">
    <property type="term" value="F:metal ion binding"/>
    <property type="evidence" value="ECO:0007669"/>
    <property type="project" value="UniProtKB-KW"/>
</dbReference>
<dbReference type="Pfam" id="PF00884">
    <property type="entry name" value="Sulfatase"/>
    <property type="match status" value="1"/>
</dbReference>
<dbReference type="InterPro" id="IPR047115">
    <property type="entry name" value="ARSB"/>
</dbReference>
<evidence type="ECO:0000256" key="1">
    <source>
        <dbReference type="ARBA" id="ARBA00001913"/>
    </source>
</evidence>
<dbReference type="PROSITE" id="PS00523">
    <property type="entry name" value="SULFATASE_1"/>
    <property type="match status" value="1"/>
</dbReference>
<dbReference type="PROSITE" id="PS00149">
    <property type="entry name" value="SULFATASE_2"/>
    <property type="match status" value="1"/>
</dbReference>
<evidence type="ECO:0000256" key="6">
    <source>
        <dbReference type="ARBA" id="ARBA00023180"/>
    </source>
</evidence>
<evidence type="ECO:0000256" key="4">
    <source>
        <dbReference type="ARBA" id="ARBA00022801"/>
    </source>
</evidence>
<name>A0A4Y0BV48_ANOFN</name>
<keyword evidence="8" id="KW-0732">Signal</keyword>
<dbReference type="VEuPathDB" id="VectorBase:AFUN021741"/>
<protein>
    <recommendedName>
        <fullName evidence="9">Sulfatase N-terminal domain-containing protein</fullName>
    </recommendedName>
</protein>
<sequence length="595" mass="67247">MKSIDPLVVDVYGRRMMKRSVTCSVTLWLLWLSVNAATAQLERPNIVIIVADDLGWNDVSFHGSNQIPTPNIDALAYDGIILNRHYVPPLCTPSRASLMTGKHPMNIGMQDHVILSDEPWGLGLDQKLMPEYFRDVGYRTHLVGKWHLGFFRRAYTPTYRGFDSHFGYLGPYIDYWDHSLQMNETSARGLDMRRNTDINYSANGTYATDLFNDEAVRIIHSHDQSQPLFLVLTHLAPHTGNEDDPMQAPEDEIAKFSYIQDPKRQTLAAMIGRIDTGVGRIYRTLQERNMLTNTIILFYADNGAPTVGMHANSGSNYPLRGQKYSPWEGAVRGAALIWSPLLLRKGVVSEQWIHVSDWLPTLGFAAGIKSLPTGTTIDGQNQWLTLQSANATGRSVVMHNADQKFGYSSYMKLGWKYINGTSFAGAYDTWLGEGIDNSNVTGEEYYNRLMEIASIGSSMGLSQDKVQEIRQAATISCPADVEEVLCDPLSIPCLFNIVDDPCERRNLADQYPDTLLDLQLDVERYKRNALPPRNKPADRRADPALHNNTWTWWQDTIDEDHSDHYILYVAAAVEILVILILIWYGQKYCTKSNKK</sequence>
<dbReference type="InterPro" id="IPR000917">
    <property type="entry name" value="Sulfatase_N"/>
</dbReference>
<dbReference type="GO" id="GO:0008484">
    <property type="term" value="F:sulfuric ester hydrolase activity"/>
    <property type="evidence" value="ECO:0007669"/>
    <property type="project" value="InterPro"/>
</dbReference>
<evidence type="ECO:0000256" key="5">
    <source>
        <dbReference type="ARBA" id="ARBA00022837"/>
    </source>
</evidence>
<feature type="signal peptide" evidence="8">
    <location>
        <begin position="1"/>
        <end position="36"/>
    </location>
</feature>
<keyword evidence="5" id="KW-0106">Calcium</keyword>